<dbReference type="InParanoid" id="A3M0H2"/>
<evidence type="ECO:0000313" key="2">
    <source>
        <dbReference type="Proteomes" id="UP000002258"/>
    </source>
</evidence>
<dbReference type="RefSeq" id="XP_001386553.2">
    <property type="nucleotide sequence ID" value="XM_001386516.1"/>
</dbReference>
<organism evidence="1 2">
    <name type="scientific">Scheffersomyces stipitis (strain ATCC 58785 / CBS 6054 / NBRC 10063 / NRRL Y-11545)</name>
    <name type="common">Yeast</name>
    <name type="synonym">Pichia stipitis</name>
    <dbReference type="NCBI Taxonomy" id="322104"/>
    <lineage>
        <taxon>Eukaryota</taxon>
        <taxon>Fungi</taxon>
        <taxon>Dikarya</taxon>
        <taxon>Ascomycota</taxon>
        <taxon>Saccharomycotina</taxon>
        <taxon>Pichiomycetes</taxon>
        <taxon>Debaryomycetaceae</taxon>
        <taxon>Scheffersomyces</taxon>
    </lineage>
</organism>
<keyword evidence="2" id="KW-1185">Reference proteome</keyword>
<protein>
    <submittedName>
        <fullName evidence="1">Uncharacterized protein</fullName>
    </submittedName>
</protein>
<dbReference type="GeneID" id="4841150"/>
<evidence type="ECO:0000313" key="1">
    <source>
        <dbReference type="EMBL" id="ABN68524.2"/>
    </source>
</evidence>
<dbReference type="STRING" id="322104.A3M0H2"/>
<accession>A3M0H2</accession>
<dbReference type="AlphaFoldDB" id="A3M0H2"/>
<reference evidence="1 2" key="1">
    <citation type="journal article" date="2007" name="Nat. Biotechnol.">
        <title>Genome sequence of the lignocellulose-bioconverting and xylose-fermenting yeast Pichia stipitis.</title>
        <authorList>
            <person name="Jeffries T.W."/>
            <person name="Grigoriev I.V."/>
            <person name="Grimwood J."/>
            <person name="Laplaza J.M."/>
            <person name="Aerts A."/>
            <person name="Salamov A."/>
            <person name="Schmutz J."/>
            <person name="Lindquist E."/>
            <person name="Dehal P."/>
            <person name="Shapiro H."/>
            <person name="Jin Y.S."/>
            <person name="Passoth V."/>
            <person name="Richardson P.M."/>
        </authorList>
    </citation>
    <scope>NUCLEOTIDE SEQUENCE [LARGE SCALE GENOMIC DNA]</scope>
    <source>
        <strain evidence="2">ATCC 58785 / CBS 6054 / NBRC 10063 / NRRL Y-11545</strain>
    </source>
</reference>
<dbReference type="KEGG" id="pic:PICST_68531"/>
<dbReference type="eggNOG" id="ENOG502TDMX">
    <property type="taxonomic scope" value="Eukaryota"/>
</dbReference>
<dbReference type="EMBL" id="CP000502">
    <property type="protein sequence ID" value="ABN68524.2"/>
    <property type="molecule type" value="Genomic_DNA"/>
</dbReference>
<name>A3M0H2_PICST</name>
<proteinExistence type="predicted"/>
<gene>
    <name evidence="1" type="ORF">PICST_68531</name>
</gene>
<dbReference type="OMA" id="VAWKFFH"/>
<sequence length="1114" mass="127910">MSRNGLDDRVNRLYSLSRRWYPELKKDFSNTLINNVHSELYDSENSYLPQTSCLEVLLETKYFEKVLWANFNEDVTTTHIEQILHLDWLSTYFEYEKFRHNSISSMLRSEDNINFIIRILEITFKLTASTNYRLNSLVLRFFSISKPLPSCLDEITDIIIWNNVPSLTSNLASPYKERLKEAVVKFEKIEDASQRRISTLTNKWLFNLLHDTARQHILISTKSSIPPFYFEYLNELLNFLAFLVFNYPEKADEFILQSNIVSIVSFNSSLKNSLEQVKQKFLSHFATKQSSFEILQHLIYNRTKVVVDVDIAVPHNIAIDEISKHLQNFSILDLASLASDFRSIKDPLVLFGSTELDDKMKLSILVQTVCDGIAQPNESISKFISKLDEYDLMDNPKFSYPRGCISSILSPYRYPFANKNNSSFTIKNLQEEFQIYLHQHISGVLERLRIDPKSGIQGKSKYFHKVESLENVNGSTFSMKTKSIVPASIQFIVLVEMLKPVQYSKQKRMKEFGVNVIRIVQISSNSVDGKDATFKFTFNEEIQSFSSRINHFISVPFSVPGSSLLALSDSKAVPIQKKNESISPVDYQTPLGISILSETKSENGKDRSHENELWEVERNGDILSSYQRDIMANIIKGHGKAFRFEKGCGMKKLISLILTSNLSNSRCLVIVPSRNYSRQIPASILENRVSYLRYGSEQDIRSLSNFVKETYKATIGLIGEKCEVEENESVSIAGIYKFEQRLKLEWSKIANSLSLGVETKNELKSAFAFFSGADSPVPQSVNFKMVFKAYKKRRYALALAATLIPIIELHSKGRNDDVWNLLFRKFSSIIAYEDYLNLLQNNSHHNMNNFDNIIVVNGWPGAALVAGLKNTHTRKVVEIGARHVLSSTKLGEQEPVLFQWRPEFIPISKQNLKLVNKKIRNFNPGLKHVFQVIYTEDQVDSMEYSVLLYQYLRLLGYPSSKICISVGSLLHRALLEEVLSKHCTKISKDKSIKSANESSDDPKDFQFGWPDILIYDDPDYYFDTYEYGIISAVSQTANRLEVISLPGRFGNYIIGSQIYSHEFELPEVADLEVVVGENYNTEVRKQSQSYPIESKDHFEQYIHNMTKVRLGHKK</sequence>
<dbReference type="HOGENOM" id="CLU_278991_0_0_1"/>
<dbReference type="OrthoDB" id="4014684at2759"/>
<dbReference type="Proteomes" id="UP000002258">
    <property type="component" value="Chromosome 8"/>
</dbReference>